<gene>
    <name evidence="1" type="ORF">DFH05DRAFT_1408695</name>
</gene>
<evidence type="ECO:0000313" key="1">
    <source>
        <dbReference type="EMBL" id="KAJ3738570.1"/>
    </source>
</evidence>
<comment type="caution">
    <text evidence="1">The sequence shown here is derived from an EMBL/GenBank/DDBJ whole genome shotgun (WGS) entry which is preliminary data.</text>
</comment>
<sequence>QLFKERSATHRKCSLEEIKLPLPKAISGTSHGRGEYALLIIDGNDDGTERLKTVQDYGIDVNFVDIDSDDEQEVCIYSLSFFKDGSPEALAEFNSQIAKLTAEIKCIAPNFTKAMERSV</sequence>
<organism evidence="1 2">
    <name type="scientific">Lentinula detonsa</name>
    <dbReference type="NCBI Taxonomy" id="2804962"/>
    <lineage>
        <taxon>Eukaryota</taxon>
        <taxon>Fungi</taxon>
        <taxon>Dikarya</taxon>
        <taxon>Basidiomycota</taxon>
        <taxon>Agaricomycotina</taxon>
        <taxon>Agaricomycetes</taxon>
        <taxon>Agaricomycetidae</taxon>
        <taxon>Agaricales</taxon>
        <taxon>Marasmiineae</taxon>
        <taxon>Omphalotaceae</taxon>
        <taxon>Lentinula</taxon>
    </lineage>
</organism>
<name>A0A9W8TRG0_9AGAR</name>
<proteinExistence type="predicted"/>
<reference evidence="1 2" key="1">
    <citation type="journal article" date="2023" name="Proc. Natl. Acad. Sci. U.S.A.">
        <title>A global phylogenomic analysis of the shiitake genus Lentinula.</title>
        <authorList>
            <person name="Sierra-Patev S."/>
            <person name="Min B."/>
            <person name="Naranjo-Ortiz M."/>
            <person name="Looney B."/>
            <person name="Konkel Z."/>
            <person name="Slot J.C."/>
            <person name="Sakamoto Y."/>
            <person name="Steenwyk J.L."/>
            <person name="Rokas A."/>
            <person name="Carro J."/>
            <person name="Camarero S."/>
            <person name="Ferreira P."/>
            <person name="Molpeceres G."/>
            <person name="Ruiz-Duenas F.J."/>
            <person name="Serrano A."/>
            <person name="Henrissat B."/>
            <person name="Drula E."/>
            <person name="Hughes K.W."/>
            <person name="Mata J.L."/>
            <person name="Ishikawa N.K."/>
            <person name="Vargas-Isla R."/>
            <person name="Ushijima S."/>
            <person name="Smith C.A."/>
            <person name="Donoghue J."/>
            <person name="Ahrendt S."/>
            <person name="Andreopoulos W."/>
            <person name="He G."/>
            <person name="LaButti K."/>
            <person name="Lipzen A."/>
            <person name="Ng V."/>
            <person name="Riley R."/>
            <person name="Sandor L."/>
            <person name="Barry K."/>
            <person name="Martinez A.T."/>
            <person name="Xiao Y."/>
            <person name="Gibbons J.G."/>
            <person name="Terashima K."/>
            <person name="Grigoriev I.V."/>
            <person name="Hibbett D."/>
        </authorList>
    </citation>
    <scope>NUCLEOTIDE SEQUENCE [LARGE SCALE GENOMIC DNA]</scope>
    <source>
        <strain evidence="1 2">TFB7810</strain>
    </source>
</reference>
<keyword evidence="2" id="KW-1185">Reference proteome</keyword>
<evidence type="ECO:0000313" key="2">
    <source>
        <dbReference type="Proteomes" id="UP001142393"/>
    </source>
</evidence>
<feature type="non-terminal residue" evidence="1">
    <location>
        <position position="1"/>
    </location>
</feature>
<dbReference type="EMBL" id="JANVFU010000026">
    <property type="protein sequence ID" value="KAJ3738570.1"/>
    <property type="molecule type" value="Genomic_DNA"/>
</dbReference>
<dbReference type="Proteomes" id="UP001142393">
    <property type="component" value="Unassembled WGS sequence"/>
</dbReference>
<dbReference type="AlphaFoldDB" id="A0A9W8TRG0"/>
<protein>
    <submittedName>
        <fullName evidence="1">Uncharacterized protein</fullName>
    </submittedName>
</protein>
<accession>A0A9W8TRG0</accession>